<organism evidence="1 2">
    <name type="scientific">Sulfolobus islandicus rod-shaped virus 2</name>
    <name type="common">SIRV2</name>
    <name type="synonym">Sulfolobus virus SIRV-2</name>
    <dbReference type="NCBI Taxonomy" id="157899"/>
    <lineage>
        <taxon>Viruses</taxon>
        <taxon>Adnaviria</taxon>
        <taxon>Zilligvirae</taxon>
        <taxon>Taleaviricota</taxon>
        <taxon>Tokiviricetes</taxon>
        <taxon>Ligamenvirales</taxon>
        <taxon>Rudiviridae</taxon>
        <taxon>Icerudivirus</taxon>
        <taxon>Icerudivirus hveragerdiense</taxon>
        <taxon>Icerudivirus SIRV2</taxon>
    </lineage>
</organism>
<sequence>MHICKSEVKGMKSMQNLSQLESYMKKFFEDQTAKEMVVLFSEPIVITEEEYRQLISGGRYIAGTENYGMINEIFEFHESQKQYVKMLLVYYKDTDKIYINRIDCWRETSFLNEDEEDNI</sequence>
<dbReference type="InterPro" id="IPR009804">
    <property type="entry name" value="SIFV_Orf14"/>
</dbReference>
<keyword evidence="2" id="KW-1185">Reference proteome</keyword>
<dbReference type="KEGG" id="vg:951447"/>
<accession>Q8V9L6</accession>
<dbReference type="GeneID" id="951447"/>
<proteinExistence type="predicted"/>
<protein>
    <submittedName>
        <fullName evidence="1">Uncharacterized protein</fullName>
    </submittedName>
</protein>
<reference evidence="1 2" key="1">
    <citation type="journal article" date="2001" name="Virology">
        <title>Sequences and replication of genomes of the archaeal rudiviruses SIRV1 and SIRV2: relationships to the archaeal lipothrixvirus SIFV and some eukaryal viruses.</title>
        <authorList>
            <person name="Peng X."/>
            <person name="Blum H."/>
            <person name="She Q."/>
            <person name="Mallok S."/>
            <person name="Brugger K."/>
            <person name="Garrett R.A."/>
            <person name="Zillig W."/>
            <person name="Prangishvili D."/>
        </authorList>
    </citation>
    <scope>NUCLEOTIDE SEQUENCE</scope>
    <source>
        <strain evidence="1 2">HVE10/4</strain>
    </source>
</reference>
<dbReference type="Gene3D" id="3.30.160.300">
    <property type="match status" value="1"/>
</dbReference>
<evidence type="ECO:0000313" key="2">
    <source>
        <dbReference type="Proteomes" id="UP000002271"/>
    </source>
</evidence>
<name>Q8V9L6_SIRV2</name>
<dbReference type="RefSeq" id="NP_666587.1">
    <property type="nucleotide sequence ID" value="NC_004086.1"/>
</dbReference>
<evidence type="ECO:0000313" key="1">
    <source>
        <dbReference type="EMBL" id="CAC87328.1"/>
    </source>
</evidence>
<dbReference type="NCBIfam" id="NF033952">
    <property type="entry name" value="AcrID1_fam"/>
    <property type="match status" value="1"/>
</dbReference>
<dbReference type="CDD" id="cd22267">
    <property type="entry name" value="AcrID1"/>
    <property type="match status" value="1"/>
</dbReference>
<dbReference type="Pfam" id="PF07118">
    <property type="entry name" value="DUF1374"/>
    <property type="match status" value="1"/>
</dbReference>
<dbReference type="Proteomes" id="UP000002271">
    <property type="component" value="Segment"/>
</dbReference>
<dbReference type="EMBL" id="AJ344259">
    <property type="protein sequence ID" value="CAC87328.1"/>
    <property type="molecule type" value="Genomic_DNA"/>
</dbReference>
<organismHost>
    <name type="scientific">Saccharolobus islandicus</name>
    <name type="common">Sulfolobus islandicus</name>
    <dbReference type="NCBI Taxonomy" id="43080"/>
</organismHost>